<sequence length="67" mass="7700">MVFVVKRYLYRTPDILGLSYVSSGFHIHLPLIEHSTIRGFFYQSQNDTPTLQRTSDVRLDSSPDILG</sequence>
<protein>
    <submittedName>
        <fullName evidence="1">Uncharacterized protein</fullName>
    </submittedName>
</protein>
<keyword evidence="2" id="KW-1185">Reference proteome</keyword>
<accession>A0AAD8KGA4</accession>
<name>A0AAD8KGA4_TARER</name>
<evidence type="ECO:0000313" key="2">
    <source>
        <dbReference type="Proteomes" id="UP001229421"/>
    </source>
</evidence>
<dbReference type="AlphaFoldDB" id="A0AAD8KGA4"/>
<comment type="caution">
    <text evidence="1">The sequence shown here is derived from an EMBL/GenBank/DDBJ whole genome shotgun (WGS) entry which is preliminary data.</text>
</comment>
<dbReference type="EMBL" id="JAUHHV010000006">
    <property type="protein sequence ID" value="KAK1422345.1"/>
    <property type="molecule type" value="Genomic_DNA"/>
</dbReference>
<proteinExistence type="predicted"/>
<reference evidence="1" key="1">
    <citation type="journal article" date="2023" name="bioRxiv">
        <title>Improved chromosome-level genome assembly for marigold (Tagetes erecta).</title>
        <authorList>
            <person name="Jiang F."/>
            <person name="Yuan L."/>
            <person name="Wang S."/>
            <person name="Wang H."/>
            <person name="Xu D."/>
            <person name="Wang A."/>
            <person name="Fan W."/>
        </authorList>
    </citation>
    <scope>NUCLEOTIDE SEQUENCE</scope>
    <source>
        <strain evidence="1">WSJ</strain>
        <tissue evidence="1">Leaf</tissue>
    </source>
</reference>
<evidence type="ECO:0000313" key="1">
    <source>
        <dbReference type="EMBL" id="KAK1422345.1"/>
    </source>
</evidence>
<organism evidence="1 2">
    <name type="scientific">Tagetes erecta</name>
    <name type="common">African marigold</name>
    <dbReference type="NCBI Taxonomy" id="13708"/>
    <lineage>
        <taxon>Eukaryota</taxon>
        <taxon>Viridiplantae</taxon>
        <taxon>Streptophyta</taxon>
        <taxon>Embryophyta</taxon>
        <taxon>Tracheophyta</taxon>
        <taxon>Spermatophyta</taxon>
        <taxon>Magnoliopsida</taxon>
        <taxon>eudicotyledons</taxon>
        <taxon>Gunneridae</taxon>
        <taxon>Pentapetalae</taxon>
        <taxon>asterids</taxon>
        <taxon>campanulids</taxon>
        <taxon>Asterales</taxon>
        <taxon>Asteraceae</taxon>
        <taxon>Asteroideae</taxon>
        <taxon>Heliantheae alliance</taxon>
        <taxon>Tageteae</taxon>
        <taxon>Tagetes</taxon>
    </lineage>
</organism>
<gene>
    <name evidence="1" type="ORF">QVD17_25393</name>
</gene>
<dbReference type="Proteomes" id="UP001229421">
    <property type="component" value="Unassembled WGS sequence"/>
</dbReference>